<keyword evidence="2 3" id="KW-0132">Cell division</keyword>
<keyword evidence="2 6" id="KW-0436">Ligase</keyword>
<evidence type="ECO:0000256" key="3">
    <source>
        <dbReference type="RuleBase" id="RU004135"/>
    </source>
</evidence>
<comment type="PTM">
    <text evidence="2">Carboxylation is probably crucial for Mg(2+) binding and, consequently, for the gamma-phosphate positioning of ATP.</text>
</comment>
<evidence type="ECO:0000259" key="4">
    <source>
        <dbReference type="Pfam" id="PF02875"/>
    </source>
</evidence>
<dbReference type="GO" id="GO:0008765">
    <property type="term" value="F:UDP-N-acetylmuramoylalanyl-D-glutamate-2,6-diaminopimelate ligase activity"/>
    <property type="evidence" value="ECO:0007669"/>
    <property type="project" value="UniProtKB-EC"/>
</dbReference>
<reference evidence="6 7" key="1">
    <citation type="submission" date="2021-08" db="EMBL/GenBank/DDBJ databases">
        <title>Lysobacter sp. strain CJ11 Genome sequencing and assembly.</title>
        <authorList>
            <person name="Kim I."/>
        </authorList>
    </citation>
    <scope>NUCLEOTIDE SEQUENCE [LARGE SCALE GENOMIC DNA]</scope>
    <source>
        <strain evidence="6 7">CJ11</strain>
    </source>
</reference>
<organism evidence="6 7">
    <name type="scientific">Lysobacter soyae</name>
    <dbReference type="NCBI Taxonomy" id="2764185"/>
    <lineage>
        <taxon>Bacteria</taxon>
        <taxon>Pseudomonadati</taxon>
        <taxon>Pseudomonadota</taxon>
        <taxon>Gammaproteobacteria</taxon>
        <taxon>Lysobacterales</taxon>
        <taxon>Lysobacteraceae</taxon>
        <taxon>Lysobacter</taxon>
    </lineage>
</organism>
<comment type="similarity">
    <text evidence="1 2">Belongs to the MurCDEF family. MurE subfamily.</text>
</comment>
<keyword evidence="2" id="KW-0547">Nucleotide-binding</keyword>
<feature type="binding site" evidence="2">
    <location>
        <position position="384"/>
    </location>
    <ligand>
        <name>meso-2,6-diaminopimelate</name>
        <dbReference type="ChEBI" id="CHEBI:57791"/>
    </ligand>
</feature>
<keyword evidence="7" id="KW-1185">Reference proteome</keyword>
<dbReference type="Proteomes" id="UP000824755">
    <property type="component" value="Chromosome"/>
</dbReference>
<dbReference type="InterPro" id="IPR005761">
    <property type="entry name" value="UDP-N-AcMur-Glu-dNH2Pim_ligase"/>
</dbReference>
<feature type="domain" description="Mur ligase central" evidence="5">
    <location>
        <begin position="110"/>
        <end position="312"/>
    </location>
</feature>
<dbReference type="NCBIfam" id="NF001126">
    <property type="entry name" value="PRK00139.1-4"/>
    <property type="match status" value="1"/>
</dbReference>
<dbReference type="RefSeq" id="WP_220380800.1">
    <property type="nucleotide sequence ID" value="NZ_CP080544.1"/>
</dbReference>
<keyword evidence="2 3" id="KW-0133">Cell shape</keyword>
<evidence type="ECO:0000313" key="6">
    <source>
        <dbReference type="EMBL" id="QYR53995.1"/>
    </source>
</evidence>
<evidence type="ECO:0000256" key="2">
    <source>
        <dbReference type="HAMAP-Rule" id="MF_00208"/>
    </source>
</evidence>
<evidence type="ECO:0000259" key="5">
    <source>
        <dbReference type="Pfam" id="PF08245"/>
    </source>
</evidence>
<comment type="function">
    <text evidence="2">Catalyzes the addition of meso-diaminopimelic acid to the nucleotide precursor UDP-N-acetylmuramoyl-L-alanyl-D-glutamate (UMAG) in the biosynthesis of bacterial cell-wall peptidoglycan.</text>
</comment>
<feature type="short sequence motif" description="Meso-diaminopimelate recognition motif" evidence="2">
    <location>
        <begin position="408"/>
        <end position="411"/>
    </location>
</feature>
<keyword evidence="2" id="KW-0963">Cytoplasm</keyword>
<keyword evidence="2 3" id="KW-0961">Cell wall biogenesis/degradation</keyword>
<dbReference type="Pfam" id="PF08245">
    <property type="entry name" value="Mur_ligase_M"/>
    <property type="match status" value="1"/>
</dbReference>
<evidence type="ECO:0000313" key="7">
    <source>
        <dbReference type="Proteomes" id="UP000824755"/>
    </source>
</evidence>
<comment type="subcellular location">
    <subcellularLocation>
        <location evidence="2 3">Cytoplasm</location>
    </subcellularLocation>
</comment>
<feature type="binding site" evidence="2">
    <location>
        <position position="463"/>
    </location>
    <ligand>
        <name>meso-2,6-diaminopimelate</name>
        <dbReference type="ChEBI" id="CHEBI:57791"/>
    </ligand>
</feature>
<protein>
    <recommendedName>
        <fullName evidence="2">UDP-N-acetylmuramoyl-L-alanyl-D-glutamate--2,6-diaminopimelate ligase</fullName>
        <ecNumber evidence="2">6.3.2.13</ecNumber>
    </recommendedName>
    <alternativeName>
        <fullName evidence="2">Meso-A2pm-adding enzyme</fullName>
    </alternativeName>
    <alternativeName>
        <fullName evidence="2">Meso-diaminopimelate-adding enzyme</fullName>
    </alternativeName>
    <alternativeName>
        <fullName evidence="2">UDP-MurNAc-L-Ala-D-Glu:meso-diaminopimelate ligase</fullName>
    </alternativeName>
    <alternativeName>
        <fullName evidence="2">UDP-MurNAc-tripeptide synthetase</fullName>
    </alternativeName>
    <alternativeName>
        <fullName evidence="2">UDP-N-acetylmuramyl-tripeptide synthetase</fullName>
    </alternativeName>
</protein>
<feature type="binding site" evidence="2">
    <location>
        <position position="189"/>
    </location>
    <ligand>
        <name>UDP-N-acetyl-alpha-D-muramoyl-L-alanyl-D-glutamate</name>
        <dbReference type="ChEBI" id="CHEBI:83900"/>
    </ligand>
</feature>
<feature type="binding site" evidence="2">
    <location>
        <position position="459"/>
    </location>
    <ligand>
        <name>meso-2,6-diaminopimelate</name>
        <dbReference type="ChEBI" id="CHEBI:57791"/>
    </ligand>
</feature>
<comment type="pathway">
    <text evidence="2 3">Cell wall biogenesis; peptidoglycan biosynthesis.</text>
</comment>
<keyword evidence="2 3" id="KW-0573">Peptidoglycan synthesis</keyword>
<dbReference type="NCBIfam" id="TIGR01085">
    <property type="entry name" value="murE"/>
    <property type="match status" value="1"/>
</dbReference>
<dbReference type="PANTHER" id="PTHR23135:SF4">
    <property type="entry name" value="UDP-N-ACETYLMURAMOYL-L-ALANYL-D-GLUTAMATE--2,6-DIAMINOPIMELATE LIGASE MURE HOMOLOG, CHLOROPLASTIC"/>
    <property type="match status" value="1"/>
</dbReference>
<dbReference type="SUPFAM" id="SSF53623">
    <property type="entry name" value="MurD-like peptide ligases, catalytic domain"/>
    <property type="match status" value="1"/>
</dbReference>
<evidence type="ECO:0000256" key="1">
    <source>
        <dbReference type="ARBA" id="ARBA00005898"/>
    </source>
</evidence>
<dbReference type="PANTHER" id="PTHR23135">
    <property type="entry name" value="MUR LIGASE FAMILY MEMBER"/>
    <property type="match status" value="1"/>
</dbReference>
<feature type="binding site" evidence="2">
    <location>
        <begin position="154"/>
        <end position="155"/>
    </location>
    <ligand>
        <name>UDP-N-acetyl-alpha-D-muramoyl-L-alanyl-D-glutamate</name>
        <dbReference type="ChEBI" id="CHEBI:83900"/>
    </ligand>
</feature>
<dbReference type="SUPFAM" id="SSF53244">
    <property type="entry name" value="MurD-like peptide ligases, peptide-binding domain"/>
    <property type="match status" value="1"/>
</dbReference>
<dbReference type="Gene3D" id="3.40.1190.10">
    <property type="entry name" value="Mur-like, catalytic domain"/>
    <property type="match status" value="1"/>
</dbReference>
<dbReference type="InterPro" id="IPR035911">
    <property type="entry name" value="MurE/MurF_N"/>
</dbReference>
<feature type="binding site" evidence="2">
    <location>
        <position position="181"/>
    </location>
    <ligand>
        <name>UDP-N-acetyl-alpha-D-muramoyl-L-alanyl-D-glutamate</name>
        <dbReference type="ChEBI" id="CHEBI:83900"/>
    </ligand>
</feature>
<dbReference type="EC" id="6.3.2.13" evidence="2"/>
<dbReference type="Gene3D" id="3.40.1390.10">
    <property type="entry name" value="MurE/MurF, N-terminal domain"/>
    <property type="match status" value="1"/>
</dbReference>
<keyword evidence="2" id="KW-0460">Magnesium</keyword>
<feature type="modified residue" description="N6-carboxylysine" evidence="2">
    <location>
        <position position="221"/>
    </location>
</feature>
<dbReference type="InterPro" id="IPR036565">
    <property type="entry name" value="Mur-like_cat_sf"/>
</dbReference>
<dbReference type="Pfam" id="PF02875">
    <property type="entry name" value="Mur_ligase_C"/>
    <property type="match status" value="1"/>
</dbReference>
<feature type="binding site" evidence="2">
    <location>
        <begin position="112"/>
        <end position="118"/>
    </location>
    <ligand>
        <name>ATP</name>
        <dbReference type="ChEBI" id="CHEBI:30616"/>
    </ligand>
</feature>
<feature type="binding site" evidence="2">
    <location>
        <begin position="408"/>
        <end position="411"/>
    </location>
    <ligand>
        <name>meso-2,6-diaminopimelate</name>
        <dbReference type="ChEBI" id="CHEBI:57791"/>
    </ligand>
</feature>
<dbReference type="InterPro" id="IPR036615">
    <property type="entry name" value="Mur_ligase_C_dom_sf"/>
</dbReference>
<accession>A0ABX8WT43</accession>
<dbReference type="Gene3D" id="3.90.190.20">
    <property type="entry name" value="Mur ligase, C-terminal domain"/>
    <property type="match status" value="1"/>
</dbReference>
<feature type="binding site" evidence="2">
    <location>
        <position position="187"/>
    </location>
    <ligand>
        <name>UDP-N-acetyl-alpha-D-muramoyl-L-alanyl-D-glutamate</name>
        <dbReference type="ChEBI" id="CHEBI:83900"/>
    </ligand>
</feature>
<feature type="binding site" evidence="2">
    <location>
        <position position="26"/>
    </location>
    <ligand>
        <name>UDP-N-acetyl-alpha-D-muramoyl-L-alanyl-D-glutamate</name>
        <dbReference type="ChEBI" id="CHEBI:83900"/>
    </ligand>
</feature>
<dbReference type="SUPFAM" id="SSF63418">
    <property type="entry name" value="MurE/MurF N-terminal domain"/>
    <property type="match status" value="1"/>
</dbReference>
<feature type="domain" description="Mur ligase C-terminal" evidence="4">
    <location>
        <begin position="335"/>
        <end position="461"/>
    </location>
</feature>
<name>A0ABX8WT43_9GAMM</name>
<dbReference type="EMBL" id="CP080544">
    <property type="protein sequence ID" value="QYR53995.1"/>
    <property type="molecule type" value="Genomic_DNA"/>
</dbReference>
<comment type="catalytic activity">
    <reaction evidence="2">
        <text>UDP-N-acetyl-alpha-D-muramoyl-L-alanyl-D-glutamate + meso-2,6-diaminopimelate + ATP = UDP-N-acetyl-alpha-D-muramoyl-L-alanyl-gamma-D-glutamyl-meso-2,6-diaminopimelate + ADP + phosphate + H(+)</text>
        <dbReference type="Rhea" id="RHEA:23676"/>
        <dbReference type="ChEBI" id="CHEBI:15378"/>
        <dbReference type="ChEBI" id="CHEBI:30616"/>
        <dbReference type="ChEBI" id="CHEBI:43474"/>
        <dbReference type="ChEBI" id="CHEBI:57791"/>
        <dbReference type="ChEBI" id="CHEBI:83900"/>
        <dbReference type="ChEBI" id="CHEBI:83905"/>
        <dbReference type="ChEBI" id="CHEBI:456216"/>
        <dbReference type="EC" id="6.3.2.13"/>
    </reaction>
</comment>
<gene>
    <name evidence="2" type="primary">murE</name>
    <name evidence="6" type="ORF">H8L67_08850</name>
</gene>
<keyword evidence="2" id="KW-0067">ATP-binding</keyword>
<dbReference type="HAMAP" id="MF_00208">
    <property type="entry name" value="MurE"/>
    <property type="match status" value="1"/>
</dbReference>
<comment type="caution">
    <text evidence="2">Lacks conserved residue(s) required for the propagation of feature annotation.</text>
</comment>
<keyword evidence="2 3" id="KW-0131">Cell cycle</keyword>
<proteinExistence type="inferred from homology"/>
<comment type="cofactor">
    <cofactor evidence="2">
        <name>Mg(2+)</name>
        <dbReference type="ChEBI" id="CHEBI:18420"/>
    </cofactor>
</comment>
<dbReference type="NCBIfam" id="NF001124">
    <property type="entry name" value="PRK00139.1-2"/>
    <property type="match status" value="1"/>
</dbReference>
<sequence length="500" mass="53062">MSLSTLLEGFASVSNDVSVRGLKQDSRLIRQGDVFVAILPPRGEGSQHGLRFADAARANGAVAIVYEGPVAEGIDIPADAIEVKGLSTHLAVLANRLYGDVTESMEIVGVTGTNGKTSTTQLIAQAWSRLGETVGTIGTLGAGLHGKEVATGFTTPLVLETHALIADMRAQGASALVMEVSSHALDQGRVDGIAFDIAVFSNLTRDHLDYHGSMEEYGAAKRRLFQWPTLSHAVINVDDAFGATLVADLAPNVQVIRTSAEGASEADVRAKNLRFNTDGIHFDLYIANEMHAVHSSLLGRFNVDNLLAVAGVLRAQNHGGKDIAGALGALRPIHGRMNKLGGGDQPLVVIDYAHTPDALEQALKTLRIHTDTQLICVFGCGGDRDTGKRPQMGAIAERLADVAIVTDDNPRTEDGDVIVAQILEGMQSPANVEVIRDRAHAIKTAIQTARAGDVVLIAGKGHEDYQEVNGERHHFDDTEVARAVLSYPFPDGNVQLGGAQ</sequence>
<dbReference type="InterPro" id="IPR013221">
    <property type="entry name" value="Mur_ligase_cen"/>
</dbReference>
<dbReference type="InterPro" id="IPR004101">
    <property type="entry name" value="Mur_ligase_C"/>
</dbReference>